<evidence type="ECO:0000256" key="1">
    <source>
        <dbReference type="SAM" id="MobiDB-lite"/>
    </source>
</evidence>
<proteinExistence type="predicted"/>
<comment type="caution">
    <text evidence="2">The sequence shown here is derived from an EMBL/GenBank/DDBJ whole genome shotgun (WGS) entry which is preliminary data.</text>
</comment>
<reference evidence="2 3" key="1">
    <citation type="journal article" date="2017" name="Genome Biol.">
        <title>New reference genome sequences of hot pepper reveal the massive evolution of plant disease-resistance genes by retroduplication.</title>
        <authorList>
            <person name="Kim S."/>
            <person name="Park J."/>
            <person name="Yeom S.I."/>
            <person name="Kim Y.M."/>
            <person name="Seo E."/>
            <person name="Kim K.T."/>
            <person name="Kim M.S."/>
            <person name="Lee J.M."/>
            <person name="Cheong K."/>
            <person name="Shin H.S."/>
            <person name="Kim S.B."/>
            <person name="Han K."/>
            <person name="Lee J."/>
            <person name="Park M."/>
            <person name="Lee H.A."/>
            <person name="Lee H.Y."/>
            <person name="Lee Y."/>
            <person name="Oh S."/>
            <person name="Lee J.H."/>
            <person name="Choi E."/>
            <person name="Choi E."/>
            <person name="Lee S.E."/>
            <person name="Jeon J."/>
            <person name="Kim H."/>
            <person name="Choi G."/>
            <person name="Song H."/>
            <person name="Lee J."/>
            <person name="Lee S.C."/>
            <person name="Kwon J.K."/>
            <person name="Lee H.Y."/>
            <person name="Koo N."/>
            <person name="Hong Y."/>
            <person name="Kim R.W."/>
            <person name="Kang W.H."/>
            <person name="Huh J.H."/>
            <person name="Kang B.C."/>
            <person name="Yang T.J."/>
            <person name="Lee Y.H."/>
            <person name="Bennetzen J.L."/>
            <person name="Choi D."/>
        </authorList>
    </citation>
    <scope>NUCLEOTIDE SEQUENCE [LARGE SCALE GENOMIC DNA]</scope>
    <source>
        <strain evidence="3">cv. PBC81</strain>
    </source>
</reference>
<dbReference type="OrthoDB" id="593744at2759"/>
<reference evidence="3" key="2">
    <citation type="journal article" date="2017" name="J. Anim. Genet.">
        <title>Multiple reference genome sequences of hot pepper reveal the massive evolution of plant disease resistance genes by retroduplication.</title>
        <authorList>
            <person name="Kim S."/>
            <person name="Park J."/>
            <person name="Yeom S.-I."/>
            <person name="Kim Y.-M."/>
            <person name="Seo E."/>
            <person name="Kim K.-T."/>
            <person name="Kim M.-S."/>
            <person name="Lee J.M."/>
            <person name="Cheong K."/>
            <person name="Shin H.-S."/>
            <person name="Kim S.-B."/>
            <person name="Han K."/>
            <person name="Lee J."/>
            <person name="Park M."/>
            <person name="Lee H.-A."/>
            <person name="Lee H.-Y."/>
            <person name="Lee Y."/>
            <person name="Oh S."/>
            <person name="Lee J.H."/>
            <person name="Choi E."/>
            <person name="Choi E."/>
            <person name="Lee S.E."/>
            <person name="Jeon J."/>
            <person name="Kim H."/>
            <person name="Choi G."/>
            <person name="Song H."/>
            <person name="Lee J."/>
            <person name="Lee S.-C."/>
            <person name="Kwon J.-K."/>
            <person name="Lee H.-Y."/>
            <person name="Koo N."/>
            <person name="Hong Y."/>
            <person name="Kim R.W."/>
            <person name="Kang W.-H."/>
            <person name="Huh J.H."/>
            <person name="Kang B.-C."/>
            <person name="Yang T.-J."/>
            <person name="Lee Y.-H."/>
            <person name="Bennetzen J.L."/>
            <person name="Choi D."/>
        </authorList>
    </citation>
    <scope>NUCLEOTIDE SEQUENCE [LARGE SCALE GENOMIC DNA]</scope>
    <source>
        <strain evidence="3">cv. PBC81</strain>
    </source>
</reference>
<evidence type="ECO:0000313" key="3">
    <source>
        <dbReference type="Proteomes" id="UP000224567"/>
    </source>
</evidence>
<sequence>MNGEPLRYRISNFVCRASIEKSRCISNFVSLLQPFSLPPSEENLKVLTAYARKWSRGRTHQIEARSMLVIIRDALDNLTEKQVLFSACQTLEVQEQARLAALAAAQLHQQNIENPGRATNPDDEDLGMRSY</sequence>
<dbReference type="AlphaFoldDB" id="A0A2G2W084"/>
<accession>A0A2G2W084</accession>
<dbReference type="EMBL" id="MLFT02000009">
    <property type="protein sequence ID" value="PHT38647.1"/>
    <property type="molecule type" value="Genomic_DNA"/>
</dbReference>
<protein>
    <submittedName>
        <fullName evidence="2">Uncharacterized protein</fullName>
    </submittedName>
</protein>
<keyword evidence="3" id="KW-1185">Reference proteome</keyword>
<gene>
    <name evidence="2" type="ORF">CQW23_22220</name>
</gene>
<name>A0A2G2W084_CAPBA</name>
<evidence type="ECO:0000313" key="2">
    <source>
        <dbReference type="EMBL" id="PHT38647.1"/>
    </source>
</evidence>
<dbReference type="Proteomes" id="UP000224567">
    <property type="component" value="Unassembled WGS sequence"/>
</dbReference>
<feature type="region of interest" description="Disordered" evidence="1">
    <location>
        <begin position="112"/>
        <end position="131"/>
    </location>
</feature>
<organism evidence="2 3">
    <name type="scientific">Capsicum baccatum</name>
    <name type="common">Peruvian pepper</name>
    <dbReference type="NCBI Taxonomy" id="33114"/>
    <lineage>
        <taxon>Eukaryota</taxon>
        <taxon>Viridiplantae</taxon>
        <taxon>Streptophyta</taxon>
        <taxon>Embryophyta</taxon>
        <taxon>Tracheophyta</taxon>
        <taxon>Spermatophyta</taxon>
        <taxon>Magnoliopsida</taxon>
        <taxon>eudicotyledons</taxon>
        <taxon>Gunneridae</taxon>
        <taxon>Pentapetalae</taxon>
        <taxon>asterids</taxon>
        <taxon>lamiids</taxon>
        <taxon>Solanales</taxon>
        <taxon>Solanaceae</taxon>
        <taxon>Solanoideae</taxon>
        <taxon>Capsiceae</taxon>
        <taxon>Capsicum</taxon>
    </lineage>
</organism>